<gene>
    <name evidence="3" type="ORF">LITE_LOCUS50821</name>
</gene>
<comment type="caution">
    <text evidence="3">The sequence shown here is derived from an EMBL/GenBank/DDBJ whole genome shotgun (WGS) entry which is preliminary data.</text>
</comment>
<dbReference type="AlphaFoldDB" id="A0AAV0S040"/>
<dbReference type="GO" id="GO:0071108">
    <property type="term" value="P:protein K48-linked deubiquitination"/>
    <property type="evidence" value="ECO:0007669"/>
    <property type="project" value="TreeGrafter"/>
</dbReference>
<dbReference type="GO" id="GO:0005768">
    <property type="term" value="C:endosome"/>
    <property type="evidence" value="ECO:0007669"/>
    <property type="project" value="TreeGrafter"/>
</dbReference>
<dbReference type="FunFam" id="1.20.58.80:FF:000020">
    <property type="entry name" value="AMSH-like ubiquitin thioesterase 3"/>
    <property type="match status" value="1"/>
</dbReference>
<evidence type="ECO:0000256" key="1">
    <source>
        <dbReference type="SAM" id="MobiDB-lite"/>
    </source>
</evidence>
<organism evidence="3 4">
    <name type="scientific">Linum tenue</name>
    <dbReference type="NCBI Taxonomy" id="586396"/>
    <lineage>
        <taxon>Eukaryota</taxon>
        <taxon>Viridiplantae</taxon>
        <taxon>Streptophyta</taxon>
        <taxon>Embryophyta</taxon>
        <taxon>Tracheophyta</taxon>
        <taxon>Spermatophyta</taxon>
        <taxon>Magnoliopsida</taxon>
        <taxon>eudicotyledons</taxon>
        <taxon>Gunneridae</taxon>
        <taxon>Pentapetalae</taxon>
        <taxon>rosids</taxon>
        <taxon>fabids</taxon>
        <taxon>Malpighiales</taxon>
        <taxon>Linaceae</taxon>
        <taxon>Linum</taxon>
    </lineage>
</organism>
<accession>A0AAV0S040</accession>
<feature type="domain" description="USP8 dimerisation" evidence="2">
    <location>
        <begin position="4"/>
        <end position="100"/>
    </location>
</feature>
<dbReference type="SUPFAM" id="SSF140856">
    <property type="entry name" value="USP8 N-terminal domain-like"/>
    <property type="match status" value="1"/>
</dbReference>
<feature type="region of interest" description="Disordered" evidence="1">
    <location>
        <begin position="122"/>
        <end position="179"/>
    </location>
</feature>
<name>A0AAV0S040_9ROSI</name>
<dbReference type="Pfam" id="PF08969">
    <property type="entry name" value="USP8_dimer"/>
    <property type="match status" value="1"/>
</dbReference>
<dbReference type="GO" id="GO:0070536">
    <property type="term" value="P:protein K63-linked deubiquitination"/>
    <property type="evidence" value="ECO:0007669"/>
    <property type="project" value="TreeGrafter"/>
</dbReference>
<evidence type="ECO:0000259" key="2">
    <source>
        <dbReference type="Pfam" id="PF08969"/>
    </source>
</evidence>
<evidence type="ECO:0000313" key="4">
    <source>
        <dbReference type="Proteomes" id="UP001154282"/>
    </source>
</evidence>
<evidence type="ECO:0000313" key="3">
    <source>
        <dbReference type="EMBL" id="CAI0626349.1"/>
    </source>
</evidence>
<proteinExistence type="predicted"/>
<keyword evidence="4" id="KW-1185">Reference proteome</keyword>
<reference evidence="3" key="1">
    <citation type="submission" date="2022-08" db="EMBL/GenBank/DDBJ databases">
        <authorList>
            <person name="Gutierrez-Valencia J."/>
        </authorList>
    </citation>
    <scope>NUCLEOTIDE SEQUENCE</scope>
</reference>
<protein>
    <recommendedName>
        <fullName evidence="2">USP8 dimerisation domain-containing protein</fullName>
    </recommendedName>
</protein>
<sequence length="179" mass="20871">MKIDLNKIARKVEVDSRIPLRYYYRIADNLLRQATVYRDERNVVDLYIMLLRFSSLVSETIPFHRDYHSYLLKEKASYRKRLLSVLEELESLKPEFDRRVEELNRGYSSVQIRELVGVEENSYGSQSSSPQWPLVNRSPSSGRNVAQSTSMVPQSSWKNNDAQALYSSPSPLENQLHNL</sequence>
<dbReference type="EMBL" id="CAMGYJ010000011">
    <property type="protein sequence ID" value="CAI0626349.1"/>
    <property type="molecule type" value="Genomic_DNA"/>
</dbReference>
<dbReference type="PANTHER" id="PTHR12947">
    <property type="entry name" value="AMSH-LIKE PROTEASE"/>
    <property type="match status" value="1"/>
</dbReference>
<dbReference type="PANTHER" id="PTHR12947:SF18">
    <property type="entry name" value="AMSH-LIKE UBIQUITIN THIOESTERASE 3"/>
    <property type="match status" value="1"/>
</dbReference>
<dbReference type="GO" id="GO:0016020">
    <property type="term" value="C:membrane"/>
    <property type="evidence" value="ECO:0007669"/>
    <property type="project" value="TreeGrafter"/>
</dbReference>
<dbReference type="InterPro" id="IPR015063">
    <property type="entry name" value="USP8_dimer"/>
</dbReference>
<dbReference type="Proteomes" id="UP001154282">
    <property type="component" value="Unassembled WGS sequence"/>
</dbReference>
<dbReference type="Gene3D" id="1.20.58.80">
    <property type="entry name" value="Phosphotransferase system, lactose/cellobiose-type IIA subunit"/>
    <property type="match status" value="1"/>
</dbReference>